<evidence type="ECO:0000313" key="3">
    <source>
        <dbReference type="EMBL" id="WAR26685.1"/>
    </source>
</evidence>
<dbReference type="Pfam" id="PF00092">
    <property type="entry name" value="VWA"/>
    <property type="match status" value="1"/>
</dbReference>
<dbReference type="InterPro" id="IPR002035">
    <property type="entry name" value="VWF_A"/>
</dbReference>
<dbReference type="Pfam" id="PF08487">
    <property type="entry name" value="VIT"/>
    <property type="match status" value="1"/>
</dbReference>
<dbReference type="PROSITE" id="PS50234">
    <property type="entry name" value="VWFA"/>
    <property type="match status" value="1"/>
</dbReference>
<dbReference type="InterPro" id="IPR036465">
    <property type="entry name" value="vWFA_dom_sf"/>
</dbReference>
<dbReference type="PROSITE" id="PS51468">
    <property type="entry name" value="VIT"/>
    <property type="match status" value="1"/>
</dbReference>
<dbReference type="InterPro" id="IPR050934">
    <property type="entry name" value="ITIH"/>
</dbReference>
<organism evidence="3 4">
    <name type="scientific">Mya arenaria</name>
    <name type="common">Soft-shell clam</name>
    <dbReference type="NCBI Taxonomy" id="6604"/>
    <lineage>
        <taxon>Eukaryota</taxon>
        <taxon>Metazoa</taxon>
        <taxon>Spiralia</taxon>
        <taxon>Lophotrochozoa</taxon>
        <taxon>Mollusca</taxon>
        <taxon>Bivalvia</taxon>
        <taxon>Autobranchia</taxon>
        <taxon>Heteroconchia</taxon>
        <taxon>Euheterodonta</taxon>
        <taxon>Imparidentia</taxon>
        <taxon>Neoheterodontei</taxon>
        <taxon>Myida</taxon>
        <taxon>Myoidea</taxon>
        <taxon>Myidae</taxon>
        <taxon>Mya</taxon>
    </lineage>
</organism>
<dbReference type="SUPFAM" id="SSF53300">
    <property type="entry name" value="vWA-like"/>
    <property type="match status" value="1"/>
</dbReference>
<dbReference type="PANTHER" id="PTHR10338:SF108">
    <property type="entry name" value="INTER-ALPHA-TRYPSIN INHIBITOR HEAVY CHAIN H4-LIKE PROTEIN"/>
    <property type="match status" value="1"/>
</dbReference>
<dbReference type="EMBL" id="CP111025">
    <property type="protein sequence ID" value="WAR26685.1"/>
    <property type="molecule type" value="Genomic_DNA"/>
</dbReference>
<gene>
    <name evidence="3" type="ORF">MAR_012389</name>
</gene>
<feature type="domain" description="VIT" evidence="2">
    <location>
        <begin position="16"/>
        <end position="145"/>
    </location>
</feature>
<proteinExistence type="predicted"/>
<dbReference type="InterPro" id="IPR013694">
    <property type="entry name" value="VIT"/>
</dbReference>
<reference evidence="3" key="1">
    <citation type="submission" date="2022-11" db="EMBL/GenBank/DDBJ databases">
        <title>Centuries of genome instability and evolution in soft-shell clam transmissible cancer (bioRxiv).</title>
        <authorList>
            <person name="Hart S.F.M."/>
            <person name="Yonemitsu M.A."/>
            <person name="Giersch R.M."/>
            <person name="Beal B.F."/>
            <person name="Arriagada G."/>
            <person name="Davis B.W."/>
            <person name="Ostrander E.A."/>
            <person name="Goff S.P."/>
            <person name="Metzger M.J."/>
        </authorList>
    </citation>
    <scope>NUCLEOTIDE SEQUENCE</scope>
    <source>
        <strain evidence="3">MELC-2E11</strain>
        <tissue evidence="3">Siphon/mantle</tissue>
    </source>
</reference>
<dbReference type="Gene3D" id="3.40.50.410">
    <property type="entry name" value="von Willebrand factor, type A domain"/>
    <property type="match status" value="1"/>
</dbReference>
<dbReference type="Proteomes" id="UP001164746">
    <property type="component" value="Chromosome 14"/>
</dbReference>
<dbReference type="SMART" id="SM00609">
    <property type="entry name" value="VIT"/>
    <property type="match status" value="1"/>
</dbReference>
<keyword evidence="4" id="KW-1185">Reference proteome</keyword>
<sequence length="832" mass="92825">MHVEVVCERVLVALWICCLAGTALGAIKKAKITSLHVDSEIQFRYATTKVTSRLKNPRDQKSEALFDVTLPNEAFITNLTLEVDGNVMVGEIQGREEARRRYEAARDQGQTAGHVGTRSRETNRFTLSVSVAPQGKVTFNLTYQELLRRKHGYYEQVVYIDPGQEVDDLQVRISVMESRNITRLTVPPLRNDLNPNITDVEDMTTVNQSAREAVVVFRPDLDFQRAQAAGGLAGQFVLQYDIDRTMRGDDILLVNGYFVHFFAPEHFRPLPSDVLFILDVSGSMQDTKMSQLKTAMRSILQQLNNHDRFNIITFSEDVNVWRSEMAAVADEDVLEEALLHVDSLQAGTDIEKALAEGLNLTRPSQRGKAGKGVRSPIILFLTDGEPTEGVLGTDNILRSVKEKNQGQVAIFSLAFGEHADYDLVKKISLQNHGIGRRIYEASDAALQIAGFYSEIGVSLLSDLTFRYLDVPEENLTRNHYTNYFNGSEIVISGRYEELSNHSLTVQVTASSERDTDMVLQTTKRAGEAQGNTSKHQLMFEEITEKVWAYLTIKQLLEEETVATDTDRRRAITHRIVRLALQYGFVTPHTSMVVTELVDQQRQSVQDVQVGLSIDGSQFPGFVDTAVHHSGVWDLPSHGSDYDPIMRQPPSSPRLSPGSVPGSSSVLLVLLPAIKTPVCLRLRPSDTLLYEDIDEKWSITAVFIKKFISEIAFTYNSTTQHTTVISNRTWDKLGSGGTGGASWTVHLNPIKQVARVDFAAFNITVTTSGQNMSVAVFHAPTQAQPKPVGIIGRLLTVGLHEVSPGIFQTNDGHKFRAKKIMNHKCWELKHFSI</sequence>
<evidence type="ECO:0000259" key="2">
    <source>
        <dbReference type="PROSITE" id="PS51468"/>
    </source>
</evidence>
<dbReference type="PANTHER" id="PTHR10338">
    <property type="entry name" value="INTER-ALPHA-TRYPSIN INHIBITOR HEAVY CHAIN FAMILY MEMBER"/>
    <property type="match status" value="1"/>
</dbReference>
<evidence type="ECO:0000259" key="1">
    <source>
        <dbReference type="PROSITE" id="PS50234"/>
    </source>
</evidence>
<accession>A0ABY7FXF9</accession>
<protein>
    <submittedName>
        <fullName evidence="3">ITIH6-like protein</fullName>
    </submittedName>
</protein>
<feature type="domain" description="VWFA" evidence="1">
    <location>
        <begin position="273"/>
        <end position="455"/>
    </location>
</feature>
<evidence type="ECO:0000313" key="4">
    <source>
        <dbReference type="Proteomes" id="UP001164746"/>
    </source>
</evidence>
<name>A0ABY7FXF9_MYAAR</name>
<dbReference type="SMART" id="SM00327">
    <property type="entry name" value="VWA"/>
    <property type="match status" value="1"/>
</dbReference>